<organism evidence="2">
    <name type="scientific">Amphimedon queenslandica</name>
    <name type="common">Sponge</name>
    <dbReference type="NCBI Taxonomy" id="400682"/>
    <lineage>
        <taxon>Eukaryota</taxon>
        <taxon>Metazoa</taxon>
        <taxon>Porifera</taxon>
        <taxon>Demospongiae</taxon>
        <taxon>Heteroscleromorpha</taxon>
        <taxon>Haplosclerida</taxon>
        <taxon>Niphatidae</taxon>
        <taxon>Amphimedon</taxon>
    </lineage>
</organism>
<evidence type="ECO:0000256" key="1">
    <source>
        <dbReference type="SAM" id="SignalP"/>
    </source>
</evidence>
<dbReference type="EnsemblMetazoa" id="Aqu2.1.30535_001">
    <property type="protein sequence ID" value="Aqu2.1.30535_001"/>
    <property type="gene ID" value="Aqu2.1.30535"/>
</dbReference>
<evidence type="ECO:0008006" key="3">
    <source>
        <dbReference type="Google" id="ProtNLM"/>
    </source>
</evidence>
<dbReference type="SUPFAM" id="SSF51126">
    <property type="entry name" value="Pectin lyase-like"/>
    <property type="match status" value="1"/>
</dbReference>
<dbReference type="OrthoDB" id="5989148at2759"/>
<sequence>MAKLLLALTVARVLIAAVAGEILQIEVNGESGNDTEDCLSGEEPCATLDYALNGTSSSVSSVHYLLAPDVPHELRNNYSFYDGTNIRISSSLNGNRAYIECIGNNTGLSFDHSQNLSFCDVTFNHCGSSHVTTSSDFSNFESNGTSYLYTNITLFFIFCRDVTFDGVVVTNSTGTGVVFYSTIGNNFISNSNFTYNRPVEDKPGGGGVAVEYIYCIPGDPSCSEKSGNSFNSTYSNGGSFTFRLCNFSDNEANTSNFNGDSFIVPHANTNVALGRGAGLSLLHKGNITNSRILVDNCTFIHNKAVWGRAMLIEFQDTSKENEVNITNCYFYRNRCFFDSCNYAGTGGGGVRVQFASFHDHVIKNKVRFINVTFHKNHAYFGGGLSFFTFPTYRNRSSSNDLFFYNCTWNKNIARLGSAIDLSLWNIKGFSDGSLVVSPYFEESTFVNNTIKYTKYYGTPTGIGAVYTDSVPLNFTGNNNFSGNIGSALVALDATVEFRNNSRTYLKVMKACLEEQ</sequence>
<protein>
    <recommendedName>
        <fullName evidence="3">Right handed beta helix domain-containing protein</fullName>
    </recommendedName>
</protein>
<feature type="chain" id="PRO_5012101068" description="Right handed beta helix domain-containing protein" evidence="1">
    <location>
        <begin position="21"/>
        <end position="515"/>
    </location>
</feature>
<name>A0A1X7URB9_AMPQE</name>
<reference evidence="2" key="1">
    <citation type="submission" date="2017-05" db="UniProtKB">
        <authorList>
            <consortium name="EnsemblMetazoa"/>
        </authorList>
    </citation>
    <scope>IDENTIFICATION</scope>
</reference>
<dbReference type="AlphaFoldDB" id="A0A1X7URB9"/>
<accession>A0A1X7URB9</accession>
<feature type="signal peptide" evidence="1">
    <location>
        <begin position="1"/>
        <end position="20"/>
    </location>
</feature>
<dbReference type="InParanoid" id="A0A1X7URB9"/>
<dbReference type="InterPro" id="IPR011050">
    <property type="entry name" value="Pectin_lyase_fold/virulence"/>
</dbReference>
<keyword evidence="1" id="KW-0732">Signal</keyword>
<evidence type="ECO:0000313" key="2">
    <source>
        <dbReference type="EnsemblMetazoa" id="Aqu2.1.30535_001"/>
    </source>
</evidence>
<proteinExistence type="predicted"/>